<dbReference type="Pfam" id="PF00583">
    <property type="entry name" value="Acetyltransf_1"/>
    <property type="match status" value="1"/>
</dbReference>
<name>A0ABW7C8J0_9CYAN</name>
<evidence type="ECO:0000256" key="2">
    <source>
        <dbReference type="ARBA" id="ARBA00023315"/>
    </source>
</evidence>
<evidence type="ECO:0000256" key="1">
    <source>
        <dbReference type="ARBA" id="ARBA00022679"/>
    </source>
</evidence>
<proteinExistence type="predicted"/>
<dbReference type="InterPro" id="IPR000182">
    <property type="entry name" value="GNAT_dom"/>
</dbReference>
<dbReference type="PANTHER" id="PTHR10545:SF29">
    <property type="entry name" value="GH14572P-RELATED"/>
    <property type="match status" value="1"/>
</dbReference>
<evidence type="ECO:0000313" key="4">
    <source>
        <dbReference type="EMBL" id="MFG3816243.1"/>
    </source>
</evidence>
<dbReference type="Proteomes" id="UP001604335">
    <property type="component" value="Unassembled WGS sequence"/>
</dbReference>
<dbReference type="InterPro" id="IPR016181">
    <property type="entry name" value="Acyl_CoA_acyltransferase"/>
</dbReference>
<dbReference type="Gene3D" id="3.40.630.30">
    <property type="match status" value="1"/>
</dbReference>
<dbReference type="EMBL" id="JAZAQF010000006">
    <property type="protein sequence ID" value="MFG3816243.1"/>
    <property type="molecule type" value="Genomic_DNA"/>
</dbReference>
<protein>
    <submittedName>
        <fullName evidence="4">GNAT family N-acetyltransferase</fullName>
    </submittedName>
</protein>
<keyword evidence="1" id="KW-0808">Transferase</keyword>
<organism evidence="4 5">
    <name type="scientific">Limnothrix redekei LRLZ20PSL1</name>
    <dbReference type="NCBI Taxonomy" id="3112953"/>
    <lineage>
        <taxon>Bacteria</taxon>
        <taxon>Bacillati</taxon>
        <taxon>Cyanobacteriota</taxon>
        <taxon>Cyanophyceae</taxon>
        <taxon>Pseudanabaenales</taxon>
        <taxon>Pseudanabaenaceae</taxon>
        <taxon>Limnothrix</taxon>
    </lineage>
</organism>
<keyword evidence="5" id="KW-1185">Reference proteome</keyword>
<dbReference type="PANTHER" id="PTHR10545">
    <property type="entry name" value="DIAMINE N-ACETYLTRANSFERASE"/>
    <property type="match status" value="1"/>
</dbReference>
<keyword evidence="2" id="KW-0012">Acyltransferase</keyword>
<evidence type="ECO:0000313" key="5">
    <source>
        <dbReference type="Proteomes" id="UP001604335"/>
    </source>
</evidence>
<sequence length="170" mass="18512">MISIENPQPATVQIRSAQPADVAALFHLIEALAAYEKLSHQVTGSPEALRSHLFGDRPFAEALVAEAQPTAGGAASIVGMALFFYNYSTFLTRPGLYLEDLFVLPAYRGQGLGKGLLQAVIDRAKSQQCGRVEWSVLDWNAPAIAFYEHMGATVLPDWRICRVLLPEAIA</sequence>
<dbReference type="CDD" id="cd04301">
    <property type="entry name" value="NAT_SF"/>
    <property type="match status" value="1"/>
</dbReference>
<reference evidence="5" key="1">
    <citation type="journal article" date="2024" name="Algal Res.">
        <title>Biochemical, toxicological and genomic investigation of a high-biomass producing Limnothrix strain isolated from Italian shallow drinking water reservoir.</title>
        <authorList>
            <person name="Simonazzi M."/>
            <person name="Shishido T.K."/>
            <person name="Delbaje E."/>
            <person name="Wahlsten M."/>
            <person name="Fewer D.P."/>
            <person name="Sivonen K."/>
            <person name="Pezzolesi L."/>
            <person name="Pistocchi R."/>
        </authorList>
    </citation>
    <scope>NUCLEOTIDE SEQUENCE [LARGE SCALE GENOMIC DNA]</scope>
    <source>
        <strain evidence="5">LRLZ20PSL1</strain>
    </source>
</reference>
<feature type="domain" description="N-acetyltransferase" evidence="3">
    <location>
        <begin position="12"/>
        <end position="166"/>
    </location>
</feature>
<dbReference type="PROSITE" id="PS51186">
    <property type="entry name" value="GNAT"/>
    <property type="match status" value="1"/>
</dbReference>
<evidence type="ECO:0000259" key="3">
    <source>
        <dbReference type="PROSITE" id="PS51186"/>
    </source>
</evidence>
<dbReference type="InterPro" id="IPR051016">
    <property type="entry name" value="Diverse_Substrate_AcTransf"/>
</dbReference>
<comment type="caution">
    <text evidence="4">The sequence shown here is derived from an EMBL/GenBank/DDBJ whole genome shotgun (WGS) entry which is preliminary data.</text>
</comment>
<gene>
    <name evidence="4" type="ORF">VPK24_01230</name>
</gene>
<accession>A0ABW7C8J0</accession>
<dbReference type="RefSeq" id="WP_370567722.1">
    <property type="nucleotide sequence ID" value="NZ_JAZAQF010000006.1"/>
</dbReference>
<dbReference type="SUPFAM" id="SSF55729">
    <property type="entry name" value="Acyl-CoA N-acyltransferases (Nat)"/>
    <property type="match status" value="1"/>
</dbReference>